<sequence>MVPFSCIMVSHAALNQIAMLYTEDLQGLGEVTGELRYATLAARCGITPVSIPNLHRVTWMPFQPTGLGATIYHPIKHSYVDPQPWMEADEIAALESLLEPHFHVLEYGCGHSTFWLADRVSKVTTVEHNAKWLARVTPFPPNVEVLFAPPAWPCPKFGPAEPGQFEEYIHAATDRTPDLVLVDGRARVPACRHWASRAPTILHDAHRSRYGELRKQFLAGSLARILPEESPNETQ</sequence>
<organism evidence="1 2">
    <name type="scientific">Novipirellula rosea</name>
    <dbReference type="NCBI Taxonomy" id="1031540"/>
    <lineage>
        <taxon>Bacteria</taxon>
        <taxon>Pseudomonadati</taxon>
        <taxon>Planctomycetota</taxon>
        <taxon>Planctomycetia</taxon>
        <taxon>Pirellulales</taxon>
        <taxon>Pirellulaceae</taxon>
        <taxon>Novipirellula</taxon>
    </lineage>
</organism>
<proteinExistence type="predicted"/>
<dbReference type="InterPro" id="IPR029063">
    <property type="entry name" value="SAM-dependent_MTases_sf"/>
</dbReference>
<dbReference type="EMBL" id="BAABGA010000009">
    <property type="protein sequence ID" value="GAA4446175.1"/>
    <property type="molecule type" value="Genomic_DNA"/>
</dbReference>
<evidence type="ECO:0008006" key="3">
    <source>
        <dbReference type="Google" id="ProtNLM"/>
    </source>
</evidence>
<accession>A0ABP8M9F9</accession>
<name>A0ABP8M9F9_9BACT</name>
<evidence type="ECO:0000313" key="1">
    <source>
        <dbReference type="EMBL" id="GAA4446175.1"/>
    </source>
</evidence>
<dbReference type="Gene3D" id="3.40.50.150">
    <property type="entry name" value="Vaccinia Virus protein VP39"/>
    <property type="match status" value="1"/>
</dbReference>
<evidence type="ECO:0000313" key="2">
    <source>
        <dbReference type="Proteomes" id="UP001500840"/>
    </source>
</evidence>
<protein>
    <recommendedName>
        <fullName evidence="3">Class I SAM-dependent methyltransferase</fullName>
    </recommendedName>
</protein>
<reference evidence="2" key="1">
    <citation type="journal article" date="2019" name="Int. J. Syst. Evol. Microbiol.">
        <title>The Global Catalogue of Microorganisms (GCM) 10K type strain sequencing project: providing services to taxonomists for standard genome sequencing and annotation.</title>
        <authorList>
            <consortium name="The Broad Institute Genomics Platform"/>
            <consortium name="The Broad Institute Genome Sequencing Center for Infectious Disease"/>
            <person name="Wu L."/>
            <person name="Ma J."/>
        </authorList>
    </citation>
    <scope>NUCLEOTIDE SEQUENCE [LARGE SCALE GENOMIC DNA]</scope>
    <source>
        <strain evidence="2">JCM 17759</strain>
    </source>
</reference>
<gene>
    <name evidence="1" type="ORF">GCM10023156_06730</name>
</gene>
<comment type="caution">
    <text evidence="1">The sequence shown here is derived from an EMBL/GenBank/DDBJ whole genome shotgun (WGS) entry which is preliminary data.</text>
</comment>
<keyword evidence="2" id="KW-1185">Reference proteome</keyword>
<dbReference type="Proteomes" id="UP001500840">
    <property type="component" value="Unassembled WGS sequence"/>
</dbReference>
<dbReference type="SUPFAM" id="SSF53335">
    <property type="entry name" value="S-adenosyl-L-methionine-dependent methyltransferases"/>
    <property type="match status" value="1"/>
</dbReference>